<keyword evidence="8" id="KW-0547">Nucleotide-binding</keyword>
<accession>A0A830CSC7</accession>
<dbReference type="SUPFAM" id="SSF52058">
    <property type="entry name" value="L domain-like"/>
    <property type="match status" value="1"/>
</dbReference>
<dbReference type="Pfam" id="PF23559">
    <property type="entry name" value="WHD_DRP"/>
    <property type="match status" value="1"/>
</dbReference>
<dbReference type="Gene3D" id="3.80.10.10">
    <property type="entry name" value="Ribonuclease Inhibitor"/>
    <property type="match status" value="1"/>
</dbReference>
<evidence type="ECO:0000256" key="5">
    <source>
        <dbReference type="ARBA" id="ARBA00022614"/>
    </source>
</evidence>
<dbReference type="InterPro" id="IPR044974">
    <property type="entry name" value="Disease_R_plants"/>
</dbReference>
<evidence type="ECO:0000256" key="10">
    <source>
        <dbReference type="ARBA" id="ARBA00022840"/>
    </source>
</evidence>
<dbReference type="Gene3D" id="1.10.8.430">
    <property type="entry name" value="Helical domain of apoptotic protease-activating factors"/>
    <property type="match status" value="1"/>
</dbReference>
<feature type="domain" description="NB-ARC" evidence="11">
    <location>
        <begin position="7"/>
        <end position="160"/>
    </location>
</feature>
<evidence type="ECO:0000256" key="7">
    <source>
        <dbReference type="ARBA" id="ARBA00022737"/>
    </source>
</evidence>
<evidence type="ECO:0000256" key="4">
    <source>
        <dbReference type="ARBA" id="ARBA00022490"/>
    </source>
</evidence>
<keyword evidence="4" id="KW-0963">Cytoplasm</keyword>
<dbReference type="PRINTS" id="PR00364">
    <property type="entry name" value="DISEASERSIST"/>
</dbReference>
<evidence type="ECO:0000256" key="9">
    <source>
        <dbReference type="ARBA" id="ARBA00022821"/>
    </source>
</evidence>
<protein>
    <submittedName>
        <fullName evidence="14">Putative late blight resistance protein homolog r1b-17</fullName>
    </submittedName>
</protein>
<reference evidence="14" key="1">
    <citation type="submission" date="2020-07" db="EMBL/GenBank/DDBJ databases">
        <title>Ethylene signaling mediates host invasion by parasitic plants.</title>
        <authorList>
            <person name="Yoshida S."/>
        </authorList>
    </citation>
    <scope>NUCLEOTIDE SEQUENCE</scope>
    <source>
        <strain evidence="14">Okayama</strain>
    </source>
</reference>
<comment type="caution">
    <text evidence="14">The sequence shown here is derived from an EMBL/GenBank/DDBJ whole genome shotgun (WGS) entry which is preliminary data.</text>
</comment>
<feature type="domain" description="Disease resistance R13L4/SHOC-2-like LRR" evidence="13">
    <location>
        <begin position="387"/>
        <end position="659"/>
    </location>
</feature>
<dbReference type="GO" id="GO:0005737">
    <property type="term" value="C:cytoplasm"/>
    <property type="evidence" value="ECO:0007669"/>
    <property type="project" value="UniProtKB-SubCell"/>
</dbReference>
<dbReference type="InterPro" id="IPR027417">
    <property type="entry name" value="P-loop_NTPase"/>
</dbReference>
<dbReference type="InterPro" id="IPR058922">
    <property type="entry name" value="WHD_DRP"/>
</dbReference>
<evidence type="ECO:0000256" key="1">
    <source>
        <dbReference type="ARBA" id="ARBA00002074"/>
    </source>
</evidence>
<dbReference type="GO" id="GO:0043531">
    <property type="term" value="F:ADP binding"/>
    <property type="evidence" value="ECO:0007669"/>
    <property type="project" value="InterPro"/>
</dbReference>
<comment type="function">
    <text evidence="1">Confers resistance to late blight (Phytophthora infestans) races carrying the avirulence gene Avr1. Resistance proteins guard the plant against pathogens that contain an appropriate avirulence protein via an indirect interaction with this avirulence protein. That triggers a defense system including the hypersensitive response, which restricts the pathogen growth.</text>
</comment>
<dbReference type="InterPro" id="IPR055414">
    <property type="entry name" value="LRR_R13L4/SHOC2-like"/>
</dbReference>
<dbReference type="InterPro" id="IPR002182">
    <property type="entry name" value="NB-ARC"/>
</dbReference>
<proteinExistence type="inferred from homology"/>
<gene>
    <name evidence="14" type="ORF">PHJA_002047300</name>
</gene>
<dbReference type="PANTHER" id="PTHR23155">
    <property type="entry name" value="DISEASE RESISTANCE PROTEIN RP"/>
    <property type="match status" value="1"/>
</dbReference>
<name>A0A830CSC7_9LAMI</name>
<evidence type="ECO:0000313" key="14">
    <source>
        <dbReference type="EMBL" id="GFP99034.1"/>
    </source>
</evidence>
<evidence type="ECO:0000259" key="11">
    <source>
        <dbReference type="Pfam" id="PF00931"/>
    </source>
</evidence>
<dbReference type="GO" id="GO:0005524">
    <property type="term" value="F:ATP binding"/>
    <property type="evidence" value="ECO:0007669"/>
    <property type="project" value="UniProtKB-KW"/>
</dbReference>
<sequence length="691" mass="78552">MIGFSDDLSTIKNELTDRWPSKGTCISLMGMAGIGKTTLAKEIFNDPIISKRFDCRAWVTVGLKYRLNTIVHSILAQVNPEVEKILKSLMGKRYIIALDDVWYGTIFYELKKLLPEEKESRILLTTRVEEAAPLGSIHQMRFMNKDESWYLLREKVFGREKYYPQQLEKSGKKIAENCEGLPLLIVTVAQLLSESEMSAENWDKAAMKQSSVFLDAFEKISRILLPSYEYLPENLKAFFLYMGAFPKNHKIPFSKLVKLWSAEGILAPYSHENPEEVAIECLKKLVSRSLVMVLKTRMHGETKTCGLHSVFWHFCKRVGGESNFFHILNSYTDGFVNGIKGQRRLCVHNNVLFSIKDVYDSIASISTARSLLCFGPPHQYPVPICSDLRLLRVLDALTIRFYEFPVNVLKLVLLRYLALTFNGNLPRSISTLWSLQFIWNMNELKHLQVTGSDLPDPRNGASLPKLLTLLDVSPHSCTKSVLEGLPNLKKLGIRNESSPDGDDEPLSCFDHISNLHQLESLKCVAVNPVSRSRVLAPPPASSSFFPESIKKLSLNGFGYPWEDIRVIASLPNLEVLKLRSYAFLGPEWESWEGEFLGLEFLLIEDSDLVHWRADDGCFPILKRLVVKHCYKLKAIPLHIGSIENLSTIEIVDCNPSVEASAKQLQRDQSENNYNFFDVDVRSSWEDGNFKS</sequence>
<comment type="similarity">
    <text evidence="3">Belongs to the disease resistance NB-LRR family.</text>
</comment>
<evidence type="ECO:0000256" key="2">
    <source>
        <dbReference type="ARBA" id="ARBA00004496"/>
    </source>
</evidence>
<keyword evidence="9" id="KW-0611">Plant defense</keyword>
<keyword evidence="5" id="KW-0433">Leucine-rich repeat</keyword>
<dbReference type="PANTHER" id="PTHR23155:SF1152">
    <property type="entry name" value="AAA+ ATPASE DOMAIN-CONTAINING PROTEIN"/>
    <property type="match status" value="1"/>
</dbReference>
<dbReference type="Gene3D" id="1.10.10.10">
    <property type="entry name" value="Winged helix-like DNA-binding domain superfamily/Winged helix DNA-binding domain"/>
    <property type="match status" value="1"/>
</dbReference>
<dbReference type="OrthoDB" id="885005at2759"/>
<dbReference type="Gene3D" id="3.40.50.300">
    <property type="entry name" value="P-loop containing nucleotide triphosphate hydrolases"/>
    <property type="match status" value="1"/>
</dbReference>
<evidence type="ECO:0000259" key="12">
    <source>
        <dbReference type="Pfam" id="PF23559"/>
    </source>
</evidence>
<keyword evidence="7" id="KW-0677">Repeat</keyword>
<evidence type="ECO:0000313" key="15">
    <source>
        <dbReference type="Proteomes" id="UP000653305"/>
    </source>
</evidence>
<dbReference type="InterPro" id="IPR036388">
    <property type="entry name" value="WH-like_DNA-bd_sf"/>
</dbReference>
<keyword evidence="6" id="KW-0381">Hypersensitive response</keyword>
<dbReference type="Pfam" id="PF23598">
    <property type="entry name" value="LRR_14"/>
    <property type="match status" value="1"/>
</dbReference>
<dbReference type="AlphaFoldDB" id="A0A830CSC7"/>
<evidence type="ECO:0000256" key="6">
    <source>
        <dbReference type="ARBA" id="ARBA00022667"/>
    </source>
</evidence>
<keyword evidence="15" id="KW-1185">Reference proteome</keyword>
<dbReference type="FunFam" id="1.10.10.10:FF:000322">
    <property type="entry name" value="Probable disease resistance protein At1g63360"/>
    <property type="match status" value="1"/>
</dbReference>
<evidence type="ECO:0000259" key="13">
    <source>
        <dbReference type="Pfam" id="PF23598"/>
    </source>
</evidence>
<dbReference type="GO" id="GO:0009626">
    <property type="term" value="P:plant-type hypersensitive response"/>
    <property type="evidence" value="ECO:0007669"/>
    <property type="project" value="UniProtKB-KW"/>
</dbReference>
<organism evidence="14 15">
    <name type="scientific">Phtheirospermum japonicum</name>
    <dbReference type="NCBI Taxonomy" id="374723"/>
    <lineage>
        <taxon>Eukaryota</taxon>
        <taxon>Viridiplantae</taxon>
        <taxon>Streptophyta</taxon>
        <taxon>Embryophyta</taxon>
        <taxon>Tracheophyta</taxon>
        <taxon>Spermatophyta</taxon>
        <taxon>Magnoliopsida</taxon>
        <taxon>eudicotyledons</taxon>
        <taxon>Gunneridae</taxon>
        <taxon>Pentapetalae</taxon>
        <taxon>asterids</taxon>
        <taxon>lamiids</taxon>
        <taxon>Lamiales</taxon>
        <taxon>Orobanchaceae</taxon>
        <taxon>Orobanchaceae incertae sedis</taxon>
        <taxon>Phtheirospermum</taxon>
    </lineage>
</organism>
<keyword evidence="10" id="KW-0067">ATP-binding</keyword>
<dbReference type="EMBL" id="BMAC01000555">
    <property type="protein sequence ID" value="GFP99034.1"/>
    <property type="molecule type" value="Genomic_DNA"/>
</dbReference>
<dbReference type="Proteomes" id="UP000653305">
    <property type="component" value="Unassembled WGS sequence"/>
</dbReference>
<dbReference type="InterPro" id="IPR032675">
    <property type="entry name" value="LRR_dom_sf"/>
</dbReference>
<dbReference type="SUPFAM" id="SSF52540">
    <property type="entry name" value="P-loop containing nucleoside triphosphate hydrolases"/>
    <property type="match status" value="1"/>
</dbReference>
<evidence type="ECO:0000256" key="8">
    <source>
        <dbReference type="ARBA" id="ARBA00022741"/>
    </source>
</evidence>
<dbReference type="Pfam" id="PF00931">
    <property type="entry name" value="NB-ARC"/>
    <property type="match status" value="1"/>
</dbReference>
<comment type="subcellular location">
    <subcellularLocation>
        <location evidence="2">Cytoplasm</location>
    </subcellularLocation>
</comment>
<feature type="domain" description="Disease resistance protein winged helix" evidence="12">
    <location>
        <begin position="245"/>
        <end position="311"/>
    </location>
</feature>
<evidence type="ECO:0000256" key="3">
    <source>
        <dbReference type="ARBA" id="ARBA00008894"/>
    </source>
</evidence>
<dbReference type="InterPro" id="IPR042197">
    <property type="entry name" value="Apaf_helical"/>
</dbReference>